<dbReference type="EMBL" id="LSYS01008642">
    <property type="protein sequence ID" value="OPJ68140.1"/>
    <property type="molecule type" value="Genomic_DNA"/>
</dbReference>
<proteinExistence type="predicted"/>
<evidence type="ECO:0000313" key="3">
    <source>
        <dbReference type="Proteomes" id="UP000190648"/>
    </source>
</evidence>
<gene>
    <name evidence="2" type="ORF">AV530_013669</name>
</gene>
<feature type="region of interest" description="Disordered" evidence="1">
    <location>
        <begin position="187"/>
        <end position="206"/>
    </location>
</feature>
<feature type="compositionally biased region" description="Low complexity" evidence="1">
    <location>
        <begin position="120"/>
        <end position="135"/>
    </location>
</feature>
<comment type="caution">
    <text evidence="2">The sequence shown here is derived from an EMBL/GenBank/DDBJ whole genome shotgun (WGS) entry which is preliminary data.</text>
</comment>
<feature type="region of interest" description="Disordered" evidence="1">
    <location>
        <begin position="1"/>
        <end position="75"/>
    </location>
</feature>
<protein>
    <submittedName>
        <fullName evidence="2">Uncharacterized protein</fullName>
    </submittedName>
</protein>
<feature type="compositionally biased region" description="Polar residues" evidence="1">
    <location>
        <begin position="108"/>
        <end position="119"/>
    </location>
</feature>
<dbReference type="Proteomes" id="UP000190648">
    <property type="component" value="Unassembled WGS sequence"/>
</dbReference>
<dbReference type="AlphaFoldDB" id="A0A1V4J7T1"/>
<organism evidence="2 3">
    <name type="scientific">Patagioenas fasciata monilis</name>
    <dbReference type="NCBI Taxonomy" id="372326"/>
    <lineage>
        <taxon>Eukaryota</taxon>
        <taxon>Metazoa</taxon>
        <taxon>Chordata</taxon>
        <taxon>Craniata</taxon>
        <taxon>Vertebrata</taxon>
        <taxon>Euteleostomi</taxon>
        <taxon>Archelosauria</taxon>
        <taxon>Archosauria</taxon>
        <taxon>Dinosauria</taxon>
        <taxon>Saurischia</taxon>
        <taxon>Theropoda</taxon>
        <taxon>Coelurosauria</taxon>
        <taxon>Aves</taxon>
        <taxon>Neognathae</taxon>
        <taxon>Neoaves</taxon>
        <taxon>Columbimorphae</taxon>
        <taxon>Columbiformes</taxon>
        <taxon>Columbidae</taxon>
        <taxon>Patagioenas</taxon>
    </lineage>
</organism>
<dbReference type="OrthoDB" id="9396261at2759"/>
<reference evidence="2 3" key="1">
    <citation type="submission" date="2016-02" db="EMBL/GenBank/DDBJ databases">
        <title>Band-tailed pigeon sequencing and assembly.</title>
        <authorList>
            <person name="Soares A.E."/>
            <person name="Novak B.J."/>
            <person name="Rice E.S."/>
            <person name="O'Connell B."/>
            <person name="Chang D."/>
            <person name="Weber S."/>
            <person name="Shapiro B."/>
        </authorList>
    </citation>
    <scope>NUCLEOTIDE SEQUENCE [LARGE SCALE GENOMIC DNA]</scope>
    <source>
        <strain evidence="2">BTP2013</strain>
        <tissue evidence="2">Blood</tissue>
    </source>
</reference>
<feature type="region of interest" description="Disordered" evidence="1">
    <location>
        <begin position="94"/>
        <end position="157"/>
    </location>
</feature>
<feature type="compositionally biased region" description="Low complexity" evidence="1">
    <location>
        <begin position="28"/>
        <end position="42"/>
    </location>
</feature>
<keyword evidence="3" id="KW-1185">Reference proteome</keyword>
<name>A0A1V4J7T1_PATFA</name>
<evidence type="ECO:0000256" key="1">
    <source>
        <dbReference type="SAM" id="MobiDB-lite"/>
    </source>
</evidence>
<accession>A0A1V4J7T1</accession>
<evidence type="ECO:0000313" key="2">
    <source>
        <dbReference type="EMBL" id="OPJ68140.1"/>
    </source>
</evidence>
<sequence length="206" mass="22134">MGNEISHQRYCRGESGNFERLTTEQRTPVADPPVAQAAPGAVLWSSENHPPEEKSQDAVTGMQNEDVERENEIASSSLPVAQIMVRITELQDLGEIQPSAEQSETENKPVTPSPDTQTCAPAQESPAAAQQAEGATGLITVDLPLQTPTGAGDAEDAVTEQAAVEIASVARRRTRCKPSPVCRWLKKLRSPAEKAQVKPKANTSKE</sequence>